<organism evidence="2 3">
    <name type="scientific">Portunus trituberculatus</name>
    <name type="common">Swimming crab</name>
    <name type="synonym">Neptunus trituberculatus</name>
    <dbReference type="NCBI Taxonomy" id="210409"/>
    <lineage>
        <taxon>Eukaryota</taxon>
        <taxon>Metazoa</taxon>
        <taxon>Ecdysozoa</taxon>
        <taxon>Arthropoda</taxon>
        <taxon>Crustacea</taxon>
        <taxon>Multicrustacea</taxon>
        <taxon>Malacostraca</taxon>
        <taxon>Eumalacostraca</taxon>
        <taxon>Eucarida</taxon>
        <taxon>Decapoda</taxon>
        <taxon>Pleocyemata</taxon>
        <taxon>Brachyura</taxon>
        <taxon>Eubrachyura</taxon>
        <taxon>Portunoidea</taxon>
        <taxon>Portunidae</taxon>
        <taxon>Portuninae</taxon>
        <taxon>Portunus</taxon>
    </lineage>
</organism>
<dbReference type="Proteomes" id="UP000324222">
    <property type="component" value="Unassembled WGS sequence"/>
</dbReference>
<keyword evidence="3" id="KW-1185">Reference proteome</keyword>
<protein>
    <submittedName>
        <fullName evidence="2">Uncharacterized protein</fullName>
    </submittedName>
</protein>
<sequence length="26" mass="2947">MPSTNQTSCSPTLPHPEQQKPTRPQR</sequence>
<evidence type="ECO:0000313" key="2">
    <source>
        <dbReference type="EMBL" id="MPC58957.1"/>
    </source>
</evidence>
<gene>
    <name evidence="2" type="ORF">E2C01_052972</name>
</gene>
<dbReference type="EMBL" id="VSRR010016130">
    <property type="protein sequence ID" value="MPC58957.1"/>
    <property type="molecule type" value="Genomic_DNA"/>
</dbReference>
<proteinExistence type="predicted"/>
<dbReference type="AlphaFoldDB" id="A0A5B7GNV5"/>
<feature type="compositionally biased region" description="Polar residues" evidence="1">
    <location>
        <begin position="1"/>
        <end position="11"/>
    </location>
</feature>
<feature type="region of interest" description="Disordered" evidence="1">
    <location>
        <begin position="1"/>
        <end position="26"/>
    </location>
</feature>
<evidence type="ECO:0000313" key="3">
    <source>
        <dbReference type="Proteomes" id="UP000324222"/>
    </source>
</evidence>
<reference evidence="2 3" key="1">
    <citation type="submission" date="2019-05" db="EMBL/GenBank/DDBJ databases">
        <title>Another draft genome of Portunus trituberculatus and its Hox gene families provides insights of decapod evolution.</title>
        <authorList>
            <person name="Jeong J.-H."/>
            <person name="Song I."/>
            <person name="Kim S."/>
            <person name="Choi T."/>
            <person name="Kim D."/>
            <person name="Ryu S."/>
            <person name="Kim W."/>
        </authorList>
    </citation>
    <scope>NUCLEOTIDE SEQUENCE [LARGE SCALE GENOMIC DNA]</scope>
    <source>
        <tissue evidence="2">Muscle</tissue>
    </source>
</reference>
<name>A0A5B7GNV5_PORTR</name>
<comment type="caution">
    <text evidence="2">The sequence shown here is derived from an EMBL/GenBank/DDBJ whole genome shotgun (WGS) entry which is preliminary data.</text>
</comment>
<evidence type="ECO:0000256" key="1">
    <source>
        <dbReference type="SAM" id="MobiDB-lite"/>
    </source>
</evidence>
<accession>A0A5B7GNV5</accession>